<accession>A0A0E9S422</accession>
<proteinExistence type="predicted"/>
<name>A0A0E9S422_ANGAN</name>
<reference evidence="1" key="1">
    <citation type="submission" date="2014-11" db="EMBL/GenBank/DDBJ databases">
        <authorList>
            <person name="Amaro Gonzalez C."/>
        </authorList>
    </citation>
    <scope>NUCLEOTIDE SEQUENCE</scope>
</reference>
<reference evidence="1" key="2">
    <citation type="journal article" date="2015" name="Fish Shellfish Immunol.">
        <title>Early steps in the European eel (Anguilla anguilla)-Vibrio vulnificus interaction in the gills: Role of the RtxA13 toxin.</title>
        <authorList>
            <person name="Callol A."/>
            <person name="Pajuelo D."/>
            <person name="Ebbesson L."/>
            <person name="Teles M."/>
            <person name="MacKenzie S."/>
            <person name="Amaro C."/>
        </authorList>
    </citation>
    <scope>NUCLEOTIDE SEQUENCE</scope>
</reference>
<sequence>MLLWARYSEQRDIPSTDTVFISVTVQGMPQRDFISIKQPLS</sequence>
<dbReference type="AlphaFoldDB" id="A0A0E9S422"/>
<dbReference type="EMBL" id="GBXM01072620">
    <property type="protein sequence ID" value="JAH35957.1"/>
    <property type="molecule type" value="Transcribed_RNA"/>
</dbReference>
<organism evidence="1">
    <name type="scientific">Anguilla anguilla</name>
    <name type="common">European freshwater eel</name>
    <name type="synonym">Muraena anguilla</name>
    <dbReference type="NCBI Taxonomy" id="7936"/>
    <lineage>
        <taxon>Eukaryota</taxon>
        <taxon>Metazoa</taxon>
        <taxon>Chordata</taxon>
        <taxon>Craniata</taxon>
        <taxon>Vertebrata</taxon>
        <taxon>Euteleostomi</taxon>
        <taxon>Actinopterygii</taxon>
        <taxon>Neopterygii</taxon>
        <taxon>Teleostei</taxon>
        <taxon>Anguilliformes</taxon>
        <taxon>Anguillidae</taxon>
        <taxon>Anguilla</taxon>
    </lineage>
</organism>
<evidence type="ECO:0000313" key="1">
    <source>
        <dbReference type="EMBL" id="JAH35957.1"/>
    </source>
</evidence>
<protein>
    <submittedName>
        <fullName evidence="1">Uncharacterized protein</fullName>
    </submittedName>
</protein>